<reference evidence="2 3" key="1">
    <citation type="submission" date="2017-09" db="EMBL/GenBank/DDBJ databases">
        <title>Sphingomonas panjinensis sp.nov., isolated from oil-contaminated soil.</title>
        <authorList>
            <person name="Wang L."/>
            <person name="Chen L."/>
        </authorList>
    </citation>
    <scope>NUCLEOTIDE SEQUENCE [LARGE SCALE GENOMIC DNA]</scope>
    <source>
        <strain evidence="2 3">FW-11</strain>
    </source>
</reference>
<evidence type="ECO:0008006" key="4">
    <source>
        <dbReference type="Google" id="ProtNLM"/>
    </source>
</evidence>
<dbReference type="AlphaFoldDB" id="A0A2T5FW49"/>
<dbReference type="EMBL" id="NWBU01000010">
    <property type="protein sequence ID" value="PTQ10008.1"/>
    <property type="molecule type" value="Genomic_DNA"/>
</dbReference>
<dbReference type="OrthoDB" id="8592387at2"/>
<evidence type="ECO:0000256" key="1">
    <source>
        <dbReference type="SAM" id="SignalP"/>
    </source>
</evidence>
<name>A0A2T5FW49_9SPHN</name>
<sequence>MKKSVLSLALASLLAIGAQPALAHGNMKPQHGGQVQMVGETLFELAVTPAGAALYVSEDDEPVNSAAMTAKLSITAAGKKQDVAMTPAGANKFEAKGVKLPKGASVAVMVIDKQSQARSGATFAVK</sequence>
<accession>A0A2T5FW49</accession>
<keyword evidence="1" id="KW-0732">Signal</keyword>
<dbReference type="Proteomes" id="UP000244162">
    <property type="component" value="Unassembled WGS sequence"/>
</dbReference>
<comment type="caution">
    <text evidence="2">The sequence shown here is derived from an EMBL/GenBank/DDBJ whole genome shotgun (WGS) entry which is preliminary data.</text>
</comment>
<protein>
    <recommendedName>
        <fullName evidence="4">Copper-binding protein</fullName>
    </recommendedName>
</protein>
<feature type="signal peptide" evidence="1">
    <location>
        <begin position="1"/>
        <end position="23"/>
    </location>
</feature>
<evidence type="ECO:0000313" key="3">
    <source>
        <dbReference type="Proteomes" id="UP000244162"/>
    </source>
</evidence>
<organism evidence="2 3">
    <name type="scientific">Sphingomonas oleivorans</name>
    <dbReference type="NCBI Taxonomy" id="1735121"/>
    <lineage>
        <taxon>Bacteria</taxon>
        <taxon>Pseudomonadati</taxon>
        <taxon>Pseudomonadota</taxon>
        <taxon>Alphaproteobacteria</taxon>
        <taxon>Sphingomonadales</taxon>
        <taxon>Sphingomonadaceae</taxon>
        <taxon>Sphingomonas</taxon>
    </lineage>
</organism>
<keyword evidence="3" id="KW-1185">Reference proteome</keyword>
<dbReference type="RefSeq" id="WP_107968359.1">
    <property type="nucleotide sequence ID" value="NZ_NWBU01000010.1"/>
</dbReference>
<gene>
    <name evidence="2" type="ORF">CLG96_12750</name>
</gene>
<proteinExistence type="predicted"/>
<evidence type="ECO:0000313" key="2">
    <source>
        <dbReference type="EMBL" id="PTQ10008.1"/>
    </source>
</evidence>
<feature type="chain" id="PRO_5015741348" description="Copper-binding protein" evidence="1">
    <location>
        <begin position="24"/>
        <end position="126"/>
    </location>
</feature>